<reference evidence="1" key="1">
    <citation type="submission" date="2023-07" db="EMBL/GenBank/DDBJ databases">
        <title>draft genome sequence of fig (Ficus carica).</title>
        <authorList>
            <person name="Takahashi T."/>
            <person name="Nishimura K."/>
        </authorList>
    </citation>
    <scope>NUCLEOTIDE SEQUENCE</scope>
</reference>
<evidence type="ECO:0000313" key="1">
    <source>
        <dbReference type="EMBL" id="GMN54255.1"/>
    </source>
</evidence>
<keyword evidence="2" id="KW-1185">Reference proteome</keyword>
<accession>A0AA88ALP1</accession>
<comment type="caution">
    <text evidence="1">The sequence shown here is derived from an EMBL/GenBank/DDBJ whole genome shotgun (WGS) entry which is preliminary data.</text>
</comment>
<proteinExistence type="predicted"/>
<gene>
    <name evidence="1" type="ORF">TIFTF001_023387</name>
</gene>
<organism evidence="1 2">
    <name type="scientific">Ficus carica</name>
    <name type="common">Common fig</name>
    <dbReference type="NCBI Taxonomy" id="3494"/>
    <lineage>
        <taxon>Eukaryota</taxon>
        <taxon>Viridiplantae</taxon>
        <taxon>Streptophyta</taxon>
        <taxon>Embryophyta</taxon>
        <taxon>Tracheophyta</taxon>
        <taxon>Spermatophyta</taxon>
        <taxon>Magnoliopsida</taxon>
        <taxon>eudicotyledons</taxon>
        <taxon>Gunneridae</taxon>
        <taxon>Pentapetalae</taxon>
        <taxon>rosids</taxon>
        <taxon>fabids</taxon>
        <taxon>Rosales</taxon>
        <taxon>Moraceae</taxon>
        <taxon>Ficeae</taxon>
        <taxon>Ficus</taxon>
    </lineage>
</organism>
<sequence length="155" mass="17319">MSLVAHHIRIRGYLDFSLCSSVSSTFSFADCPSDVPQSLSRLPDHESIVASDKGTQRFNPQVVDNSGCRQCFSLSGCRKCGDGDHVDFQTYFDRIPKGKYFGRIPKSILPEYSQTIGKPTLAIEDHVEYQLYSGRMHGILLESSPTTGDRRPRLS</sequence>
<name>A0AA88ALP1_FICCA</name>
<dbReference type="AlphaFoldDB" id="A0AA88ALP1"/>
<dbReference type="Proteomes" id="UP001187192">
    <property type="component" value="Unassembled WGS sequence"/>
</dbReference>
<dbReference type="EMBL" id="BTGU01000050">
    <property type="protein sequence ID" value="GMN54255.1"/>
    <property type="molecule type" value="Genomic_DNA"/>
</dbReference>
<protein>
    <submittedName>
        <fullName evidence="1">Uncharacterized protein</fullName>
    </submittedName>
</protein>
<evidence type="ECO:0000313" key="2">
    <source>
        <dbReference type="Proteomes" id="UP001187192"/>
    </source>
</evidence>